<dbReference type="SMART" id="SM00829">
    <property type="entry name" value="PKS_ER"/>
    <property type="match status" value="1"/>
</dbReference>
<dbReference type="InterPro" id="IPR050700">
    <property type="entry name" value="YIM1/Zinc_Alcohol_DH_Fams"/>
</dbReference>
<dbReference type="RefSeq" id="WP_237855361.1">
    <property type="nucleotide sequence ID" value="NZ_JAKLWS010000024.1"/>
</dbReference>
<keyword evidence="3" id="KW-1185">Reference proteome</keyword>
<dbReference type="InterPro" id="IPR020843">
    <property type="entry name" value="ER"/>
</dbReference>
<sequence length="329" mass="36242">MNKVTLNSMKVAEHPEYGKEEAIQFVDKEIPTPKNDELLIRIHASTVNRTDCAYLTGEPAIMRLVAGFKRPRNPVTGSDFAGTVVETGKDVSRFKKGDRVGGFGDNGVSSHAECMLIKEKGGVINIPDSLSFEKAAAAFEGAHYAYNFIKRMENLKGKKVLLNGATGAIGSAGLQFLKYHGAAVTAVCPSHQYELIKSLGADRVICFDKQDFTEDRVKYDFVFDAVGKSTFGRCKPLLTEHGVYISSELGPKAQNPVLALLGFFKNGKKVKFPVPYNITESLEYILARIQDGSFDPVIDRRYSFVDIKEAFQYVLTGDKIGNVVLNHDV</sequence>
<dbReference type="Proteomes" id="UP001165366">
    <property type="component" value="Unassembled WGS sequence"/>
</dbReference>
<organism evidence="2 3">
    <name type="scientific">Rhodohalobacter sulfatireducens</name>
    <dbReference type="NCBI Taxonomy" id="2911366"/>
    <lineage>
        <taxon>Bacteria</taxon>
        <taxon>Pseudomonadati</taxon>
        <taxon>Balneolota</taxon>
        <taxon>Balneolia</taxon>
        <taxon>Balneolales</taxon>
        <taxon>Balneolaceae</taxon>
        <taxon>Rhodohalobacter</taxon>
    </lineage>
</organism>
<name>A0ABS9KGM4_9BACT</name>
<reference evidence="2" key="2">
    <citation type="submission" date="2024-05" db="EMBL/GenBank/DDBJ databases">
        <title>Rhodohalobacter halophilus gen. nov., sp. nov., a moderately halophilic member of the family Balneolaceae.</title>
        <authorList>
            <person name="Xia J."/>
        </authorList>
    </citation>
    <scope>NUCLEOTIDE SEQUENCE</scope>
    <source>
        <strain evidence="2">WB101</strain>
    </source>
</reference>
<dbReference type="InterPro" id="IPR013154">
    <property type="entry name" value="ADH-like_N"/>
</dbReference>
<dbReference type="SUPFAM" id="SSF50129">
    <property type="entry name" value="GroES-like"/>
    <property type="match status" value="1"/>
</dbReference>
<dbReference type="CDD" id="cd08267">
    <property type="entry name" value="MDR1"/>
    <property type="match status" value="1"/>
</dbReference>
<reference evidence="2" key="1">
    <citation type="submission" date="2022-01" db="EMBL/GenBank/DDBJ databases">
        <authorList>
            <person name="Wang Y."/>
        </authorList>
    </citation>
    <scope>NUCLEOTIDE SEQUENCE</scope>
    <source>
        <strain evidence="2">WB101</strain>
    </source>
</reference>
<gene>
    <name evidence="2" type="ORF">L6773_15610</name>
</gene>
<dbReference type="SUPFAM" id="SSF51735">
    <property type="entry name" value="NAD(P)-binding Rossmann-fold domains"/>
    <property type="match status" value="1"/>
</dbReference>
<dbReference type="PANTHER" id="PTHR11695:SF648">
    <property type="entry name" value="ZINC-BINDING OXIDOREDUCTASE"/>
    <property type="match status" value="1"/>
</dbReference>
<dbReference type="Pfam" id="PF08240">
    <property type="entry name" value="ADH_N"/>
    <property type="match status" value="1"/>
</dbReference>
<dbReference type="InterPro" id="IPR036291">
    <property type="entry name" value="NAD(P)-bd_dom_sf"/>
</dbReference>
<dbReference type="InterPro" id="IPR011032">
    <property type="entry name" value="GroES-like_sf"/>
</dbReference>
<comment type="caution">
    <text evidence="2">The sequence shown here is derived from an EMBL/GenBank/DDBJ whole genome shotgun (WGS) entry which is preliminary data.</text>
</comment>
<proteinExistence type="predicted"/>
<accession>A0ABS9KGM4</accession>
<evidence type="ECO:0000313" key="2">
    <source>
        <dbReference type="EMBL" id="MCG2590004.1"/>
    </source>
</evidence>
<dbReference type="EMBL" id="JAKLWS010000024">
    <property type="protein sequence ID" value="MCG2590004.1"/>
    <property type="molecule type" value="Genomic_DNA"/>
</dbReference>
<dbReference type="Gene3D" id="3.40.50.720">
    <property type="entry name" value="NAD(P)-binding Rossmann-like Domain"/>
    <property type="match status" value="1"/>
</dbReference>
<dbReference type="Pfam" id="PF13602">
    <property type="entry name" value="ADH_zinc_N_2"/>
    <property type="match status" value="1"/>
</dbReference>
<evidence type="ECO:0000259" key="1">
    <source>
        <dbReference type="SMART" id="SM00829"/>
    </source>
</evidence>
<dbReference type="PANTHER" id="PTHR11695">
    <property type="entry name" value="ALCOHOL DEHYDROGENASE RELATED"/>
    <property type="match status" value="1"/>
</dbReference>
<protein>
    <submittedName>
        <fullName evidence="2">NAD(P)-dependent alcohol dehydrogenase</fullName>
    </submittedName>
</protein>
<dbReference type="Gene3D" id="3.90.180.10">
    <property type="entry name" value="Medium-chain alcohol dehydrogenases, catalytic domain"/>
    <property type="match status" value="1"/>
</dbReference>
<feature type="domain" description="Enoyl reductase (ER)" evidence="1">
    <location>
        <begin position="18"/>
        <end position="325"/>
    </location>
</feature>
<evidence type="ECO:0000313" key="3">
    <source>
        <dbReference type="Proteomes" id="UP001165366"/>
    </source>
</evidence>